<dbReference type="GO" id="GO:0004671">
    <property type="term" value="F:protein C-terminal S-isoprenylcysteine carboxyl O-methyltransferase activity"/>
    <property type="evidence" value="ECO:0007669"/>
    <property type="project" value="UniProtKB-EC"/>
</dbReference>
<gene>
    <name evidence="6" type="ORF">V3H18_00380</name>
</gene>
<dbReference type="InterPro" id="IPR007318">
    <property type="entry name" value="Phopholipid_MeTrfase"/>
</dbReference>
<dbReference type="Pfam" id="PF04191">
    <property type="entry name" value="PEMT"/>
    <property type="match status" value="1"/>
</dbReference>
<evidence type="ECO:0000313" key="7">
    <source>
        <dbReference type="Proteomes" id="UP001350748"/>
    </source>
</evidence>
<dbReference type="EC" id="2.1.1.334" evidence="6"/>
<evidence type="ECO:0000313" key="6">
    <source>
        <dbReference type="EMBL" id="MEF3364983.1"/>
    </source>
</evidence>
<evidence type="ECO:0000256" key="2">
    <source>
        <dbReference type="ARBA" id="ARBA00022692"/>
    </source>
</evidence>
<evidence type="ECO:0000256" key="1">
    <source>
        <dbReference type="ARBA" id="ARBA00004127"/>
    </source>
</evidence>
<dbReference type="EC" id="2.1.1.100" evidence="6"/>
<keyword evidence="7" id="KW-1185">Reference proteome</keyword>
<dbReference type="EMBL" id="JAZHYN010000001">
    <property type="protein sequence ID" value="MEF3364983.1"/>
    <property type="molecule type" value="Genomic_DNA"/>
</dbReference>
<feature type="transmembrane region" description="Helical" evidence="5">
    <location>
        <begin position="10"/>
        <end position="28"/>
    </location>
</feature>
<comment type="caution">
    <text evidence="6">The sequence shown here is derived from an EMBL/GenBank/DDBJ whole genome shotgun (WGS) entry which is preliminary data.</text>
</comment>
<dbReference type="InterPro" id="IPR052527">
    <property type="entry name" value="Metal_cation-efflux_comp"/>
</dbReference>
<keyword evidence="6" id="KW-0808">Transferase</keyword>
<dbReference type="Gene3D" id="1.20.120.1630">
    <property type="match status" value="1"/>
</dbReference>
<accession>A0ABU7XC68</accession>
<dbReference type="PANTHER" id="PTHR43847">
    <property type="entry name" value="BLL3993 PROTEIN"/>
    <property type="match status" value="1"/>
</dbReference>
<feature type="transmembrane region" description="Helical" evidence="5">
    <location>
        <begin position="77"/>
        <end position="99"/>
    </location>
</feature>
<reference evidence="6 7" key="1">
    <citation type="submission" date="2024-02" db="EMBL/GenBank/DDBJ databases">
        <authorList>
            <person name="Grouzdev D."/>
        </authorList>
    </citation>
    <scope>NUCLEOTIDE SEQUENCE [LARGE SCALE GENOMIC DNA]</scope>
    <source>
        <strain evidence="6 7">9N</strain>
    </source>
</reference>
<dbReference type="Proteomes" id="UP001350748">
    <property type="component" value="Unassembled WGS sequence"/>
</dbReference>
<dbReference type="PANTHER" id="PTHR43847:SF1">
    <property type="entry name" value="BLL3993 PROTEIN"/>
    <property type="match status" value="1"/>
</dbReference>
<protein>
    <submittedName>
        <fullName evidence="6">Isoprenylcysteine carboxylmethyltransferase family protein</fullName>
        <ecNumber evidence="6">2.1.1.100</ecNumber>
        <ecNumber evidence="6">2.1.1.334</ecNumber>
    </submittedName>
</protein>
<feature type="transmembrane region" description="Helical" evidence="5">
    <location>
        <begin position="40"/>
        <end position="65"/>
    </location>
</feature>
<organism evidence="6 7">
    <name type="scientific">Methylocystis borbori</name>
    <dbReference type="NCBI Taxonomy" id="3118750"/>
    <lineage>
        <taxon>Bacteria</taxon>
        <taxon>Pseudomonadati</taxon>
        <taxon>Pseudomonadota</taxon>
        <taxon>Alphaproteobacteria</taxon>
        <taxon>Hyphomicrobiales</taxon>
        <taxon>Methylocystaceae</taxon>
        <taxon>Methylocystis</taxon>
    </lineage>
</organism>
<keyword evidence="4 5" id="KW-0472">Membrane</keyword>
<evidence type="ECO:0000256" key="3">
    <source>
        <dbReference type="ARBA" id="ARBA00022989"/>
    </source>
</evidence>
<evidence type="ECO:0000256" key="5">
    <source>
        <dbReference type="SAM" id="Phobius"/>
    </source>
</evidence>
<proteinExistence type="predicted"/>
<keyword evidence="3 5" id="KW-1133">Transmembrane helix</keyword>
<dbReference type="GO" id="GO:0032259">
    <property type="term" value="P:methylation"/>
    <property type="evidence" value="ECO:0007669"/>
    <property type="project" value="UniProtKB-KW"/>
</dbReference>
<keyword evidence="2 5" id="KW-0812">Transmembrane</keyword>
<evidence type="ECO:0000256" key="4">
    <source>
        <dbReference type="ARBA" id="ARBA00023136"/>
    </source>
</evidence>
<name>A0ABU7XC68_9HYPH</name>
<sequence>MIGAATRTRLLELAAASPLIFWLGLGIIGSTSRISRIEPAWGSVFAIGSQIATILLLAFVIIFLIIRRPAIRKAPGLAPRLAGIAGCVLPSFIALLPRAEVSPAIAAFSAAAVLLGTIMAIFAVLFLGRSFSVMPQARGLATEGPYRIVRHPLYLAELTVLFGATWEIRQPWPVIVLVCAIGVQVIRMHFEEKILSETFPSYRQYVMNTARLFPGIY</sequence>
<keyword evidence="6" id="KW-0489">Methyltransferase</keyword>
<feature type="transmembrane region" description="Helical" evidence="5">
    <location>
        <begin position="105"/>
        <end position="127"/>
    </location>
</feature>
<dbReference type="RefSeq" id="WP_332079870.1">
    <property type="nucleotide sequence ID" value="NZ_JAZHYN010000001.1"/>
</dbReference>
<comment type="subcellular location">
    <subcellularLocation>
        <location evidence="1">Endomembrane system</location>
        <topology evidence="1">Multi-pass membrane protein</topology>
    </subcellularLocation>
</comment>